<gene>
    <name evidence="2" type="ORF">ACFSE1_19010</name>
</gene>
<evidence type="ECO:0000313" key="3">
    <source>
        <dbReference type="Proteomes" id="UP001597322"/>
    </source>
</evidence>
<dbReference type="PRINTS" id="PR00950">
    <property type="entry name" value="TYPE3IMSPROT"/>
</dbReference>
<feature type="transmembrane region" description="Helical" evidence="1">
    <location>
        <begin position="193"/>
        <end position="212"/>
    </location>
</feature>
<keyword evidence="1" id="KW-0472">Membrane</keyword>
<evidence type="ECO:0000313" key="2">
    <source>
        <dbReference type="EMBL" id="MFD1747566.1"/>
    </source>
</evidence>
<organism evidence="2 3">
    <name type="scientific">Rhizobium helianthi</name>
    <dbReference type="NCBI Taxonomy" id="1132695"/>
    <lineage>
        <taxon>Bacteria</taxon>
        <taxon>Pseudomonadati</taxon>
        <taxon>Pseudomonadota</taxon>
        <taxon>Alphaproteobacteria</taxon>
        <taxon>Hyphomicrobiales</taxon>
        <taxon>Rhizobiaceae</taxon>
        <taxon>Rhizobium/Agrobacterium group</taxon>
        <taxon>Rhizobium</taxon>
    </lineage>
</organism>
<dbReference type="Pfam" id="PF01312">
    <property type="entry name" value="Bac_export_2"/>
    <property type="match status" value="1"/>
</dbReference>
<name>A0ABW4MBD0_9HYPH</name>
<dbReference type="InterPro" id="IPR006135">
    <property type="entry name" value="T3SS_substrate_exporter"/>
</dbReference>
<accession>A0ABW4MBD0</accession>
<dbReference type="PANTHER" id="PTHR30531:SF14">
    <property type="entry name" value="SURFACE PRESENTATION OF ANTIGENS PROTEIN SPAS"/>
    <property type="match status" value="1"/>
</dbReference>
<comment type="caution">
    <text evidence="2">The sequence shown here is derived from an EMBL/GenBank/DDBJ whole genome shotgun (WGS) entry which is preliminary data.</text>
</comment>
<feature type="transmembrane region" description="Helical" evidence="1">
    <location>
        <begin position="34"/>
        <end position="54"/>
    </location>
</feature>
<feature type="transmembrane region" description="Helical" evidence="1">
    <location>
        <begin position="154"/>
        <end position="173"/>
    </location>
</feature>
<keyword evidence="1" id="KW-0812">Transmembrane</keyword>
<reference evidence="3" key="1">
    <citation type="journal article" date="2019" name="Int. J. Syst. Evol. Microbiol.">
        <title>The Global Catalogue of Microorganisms (GCM) 10K type strain sequencing project: providing services to taxonomists for standard genome sequencing and annotation.</title>
        <authorList>
            <consortium name="The Broad Institute Genomics Platform"/>
            <consortium name="The Broad Institute Genome Sequencing Center for Infectious Disease"/>
            <person name="Wu L."/>
            <person name="Ma J."/>
        </authorList>
    </citation>
    <scope>NUCLEOTIDE SEQUENCE [LARGE SCALE GENOMIC DNA]</scope>
    <source>
        <strain evidence="3">CG52</strain>
    </source>
</reference>
<dbReference type="Proteomes" id="UP001597322">
    <property type="component" value="Unassembled WGS sequence"/>
</dbReference>
<dbReference type="EMBL" id="JBHUEQ010000039">
    <property type="protein sequence ID" value="MFD1747566.1"/>
    <property type="molecule type" value="Genomic_DNA"/>
</dbReference>
<proteinExistence type="predicted"/>
<protein>
    <submittedName>
        <fullName evidence="2">EscU/YscU/HrcU family type III secretion system export apparatus switch protein</fullName>
    </submittedName>
</protein>
<keyword evidence="3" id="KW-1185">Reference proteome</keyword>
<dbReference type="PANTHER" id="PTHR30531">
    <property type="entry name" value="FLAGELLAR BIOSYNTHETIC PROTEIN FLHB"/>
    <property type="match status" value="1"/>
</dbReference>
<feature type="transmembrane region" description="Helical" evidence="1">
    <location>
        <begin position="92"/>
        <end position="113"/>
    </location>
</feature>
<dbReference type="RefSeq" id="WP_377405073.1">
    <property type="nucleotide sequence ID" value="NZ_JBHUEQ010000039.1"/>
</dbReference>
<sequence length="258" mass="28462">MAGDDDTEEKTLPPSDIKLARLRRDGQIAHSQDLPAAVSVLLITGMLVGGYAWLFRSAADFFEPVFAFLPVHQQQLPDRQIAGLLYAAAQQVFALLAPLLILGLAGTFIAAIIDSQGLVISMKNLRFDASRLNPAQGFKRIFSLNSLSEFLKSFLKCTVLTLVGAATLLYFLNSLFWAPLCGTEQCALVVTSYLTYSLAVIIAIILIVTAAIDVKISRALFRHENRMTKTEAKREQKEMYGDPEVRSARRQIGAEIRN</sequence>
<dbReference type="Gene3D" id="6.10.250.2080">
    <property type="match status" value="1"/>
</dbReference>
<evidence type="ECO:0000256" key="1">
    <source>
        <dbReference type="SAM" id="Phobius"/>
    </source>
</evidence>
<keyword evidence="1" id="KW-1133">Transmembrane helix</keyword>